<reference evidence="2 3" key="1">
    <citation type="submission" date="2016-10" db="EMBL/GenBank/DDBJ databases">
        <authorList>
            <person name="de Groot N.N."/>
        </authorList>
    </citation>
    <scope>NUCLEOTIDE SEQUENCE [LARGE SCALE GENOMIC DNA]</scope>
    <source>
        <strain evidence="2 3">CPCC 202699</strain>
    </source>
</reference>
<name>A0A1H3SQV0_9PSEU</name>
<evidence type="ECO:0000256" key="1">
    <source>
        <dbReference type="SAM" id="MobiDB-lite"/>
    </source>
</evidence>
<keyword evidence="3" id="KW-1185">Reference proteome</keyword>
<dbReference type="EMBL" id="FNON01000015">
    <property type="protein sequence ID" value="SDZ40332.1"/>
    <property type="molecule type" value="Genomic_DNA"/>
</dbReference>
<sequence>MGLAELGAGVQAEFFGEVGAGAVVGEQGFGAPARVVERVDEERPEGFAEWVFDDQALEFTDHLGMVAAGQAGSEVILEYGQAGFAEAGQVGLGAAEERDVGQRITTPEIERAAEEFHGFGMPGLARRLPGKAHKILEDRQVQLTRPDHDEVSARPGLQPGHPTIHRGQNAADGRDLVAQIRHRR</sequence>
<feature type="region of interest" description="Disordered" evidence="1">
    <location>
        <begin position="148"/>
        <end position="184"/>
    </location>
</feature>
<accession>A0A1H3SQV0</accession>
<proteinExistence type="predicted"/>
<organism evidence="2 3">
    <name type="scientific">Amycolatopsis xylanica</name>
    <dbReference type="NCBI Taxonomy" id="589385"/>
    <lineage>
        <taxon>Bacteria</taxon>
        <taxon>Bacillati</taxon>
        <taxon>Actinomycetota</taxon>
        <taxon>Actinomycetes</taxon>
        <taxon>Pseudonocardiales</taxon>
        <taxon>Pseudonocardiaceae</taxon>
        <taxon>Amycolatopsis</taxon>
    </lineage>
</organism>
<dbReference type="AlphaFoldDB" id="A0A1H3SQV0"/>
<gene>
    <name evidence="2" type="ORF">SAMN05421504_11533</name>
</gene>
<evidence type="ECO:0000313" key="2">
    <source>
        <dbReference type="EMBL" id="SDZ40332.1"/>
    </source>
</evidence>
<protein>
    <submittedName>
        <fullName evidence="2">Uncharacterized protein</fullName>
    </submittedName>
</protein>
<evidence type="ECO:0000313" key="3">
    <source>
        <dbReference type="Proteomes" id="UP000199515"/>
    </source>
</evidence>
<dbReference type="STRING" id="589385.SAMN05421504_11533"/>
<dbReference type="Proteomes" id="UP000199515">
    <property type="component" value="Unassembled WGS sequence"/>
</dbReference>